<reference evidence="1 2" key="1">
    <citation type="journal article" date="2021" name="Elife">
        <title>Chloroplast acquisition without the gene transfer in kleptoplastic sea slugs, Plakobranchus ocellatus.</title>
        <authorList>
            <person name="Maeda T."/>
            <person name="Takahashi S."/>
            <person name="Yoshida T."/>
            <person name="Shimamura S."/>
            <person name="Takaki Y."/>
            <person name="Nagai Y."/>
            <person name="Toyoda A."/>
            <person name="Suzuki Y."/>
            <person name="Arimoto A."/>
            <person name="Ishii H."/>
            <person name="Satoh N."/>
            <person name="Nishiyama T."/>
            <person name="Hasebe M."/>
            <person name="Maruyama T."/>
            <person name="Minagawa J."/>
            <person name="Obokata J."/>
            <person name="Shigenobu S."/>
        </authorList>
    </citation>
    <scope>NUCLEOTIDE SEQUENCE [LARGE SCALE GENOMIC DNA]</scope>
</reference>
<name>A0AAV4AJX6_9GAST</name>
<accession>A0AAV4AJX6</accession>
<proteinExistence type="predicted"/>
<keyword evidence="2" id="KW-1185">Reference proteome</keyword>
<sequence length="677" mass="77250">MAAETHGGILSIVSTRLVVLIPILALTHAGLQPLDKANIATLKHILFEEVRNRQVLEDKRPILHRQPLQQRGVYDCVVRFNFAGECWQKELRHRLGFFDNNPFVPIWVSTLLLEAHLYGGGISPSERQLHLALDYLNTTLDRSRSYENSLIGFYPYIRDENRQKYVMRKVFVEEIMYMFQSLPPALIAGFEYLLPDVLKQRHGMNQSLDGCLSEVSEEKVKDEVANSGFMLMQFHTISPVFPSDSDDTFSWLGLGAALNLASDHGIFTGPRDVWMAMNPNITSAFDALRVYAYRPFSEDSDSNTIDSRTYYALRRFLQQARDSGRDVALVTTWFQNIGEELSGQAGEMTMPTFVNDVCLAVGANVLYGITSTVLTGMVPADILDDPDILKLYQNTSSLIAHMIRHDFHNRQDLVLFYYPPRNQFYFFLSRSLFLLEMYRRDGSMARPVMETVYQTIKQSLEADVTSSLLHNAQREAHTGSVYFDDFIGDGDVGADGQAIRRGEDRIFSTSMAANTLIYTWSVFDRSTQTLLWKPNVPSSVVWTVEGCVRWLITHATDPNFKPWNAFFSSGRKGLNTLPFWYPANRFQFINGTRLSEEHNQLPKDMFFASMQGFVPAQQYEAMLNQIHFGRRTPSHFPGYNAPGWNSFAIWSSEAYSYASALLTLSLYDRLLLTPIEY</sequence>
<comment type="caution">
    <text evidence="1">The sequence shown here is derived from an EMBL/GenBank/DDBJ whole genome shotgun (WGS) entry which is preliminary data.</text>
</comment>
<dbReference type="Proteomes" id="UP000735302">
    <property type="component" value="Unassembled WGS sequence"/>
</dbReference>
<organism evidence="1 2">
    <name type="scientific">Plakobranchus ocellatus</name>
    <dbReference type="NCBI Taxonomy" id="259542"/>
    <lineage>
        <taxon>Eukaryota</taxon>
        <taxon>Metazoa</taxon>
        <taxon>Spiralia</taxon>
        <taxon>Lophotrochozoa</taxon>
        <taxon>Mollusca</taxon>
        <taxon>Gastropoda</taxon>
        <taxon>Heterobranchia</taxon>
        <taxon>Euthyneura</taxon>
        <taxon>Panpulmonata</taxon>
        <taxon>Sacoglossa</taxon>
        <taxon>Placobranchoidea</taxon>
        <taxon>Plakobranchidae</taxon>
        <taxon>Plakobranchus</taxon>
    </lineage>
</organism>
<dbReference type="AlphaFoldDB" id="A0AAV4AJX6"/>
<protein>
    <submittedName>
        <fullName evidence="1">Uncharacterized protein</fullName>
    </submittedName>
</protein>
<gene>
    <name evidence="1" type="ORF">PoB_003414500</name>
</gene>
<dbReference type="EMBL" id="BLXT01003903">
    <property type="protein sequence ID" value="GFO07640.1"/>
    <property type="molecule type" value="Genomic_DNA"/>
</dbReference>
<evidence type="ECO:0000313" key="1">
    <source>
        <dbReference type="EMBL" id="GFO07640.1"/>
    </source>
</evidence>
<evidence type="ECO:0000313" key="2">
    <source>
        <dbReference type="Proteomes" id="UP000735302"/>
    </source>
</evidence>